<feature type="domain" description="Hemerythrin-like" evidence="2">
    <location>
        <begin position="13"/>
        <end position="127"/>
    </location>
</feature>
<gene>
    <name evidence="3" type="ORF">HD597_003681</name>
</gene>
<name>A0A9X2GD10_9ACTN</name>
<reference evidence="3" key="1">
    <citation type="submission" date="2022-06" db="EMBL/GenBank/DDBJ databases">
        <title>Sequencing the genomes of 1000 actinobacteria strains.</title>
        <authorList>
            <person name="Klenk H.-P."/>
        </authorList>
    </citation>
    <scope>NUCLEOTIDE SEQUENCE</scope>
    <source>
        <strain evidence="3">DSM 46694</strain>
    </source>
</reference>
<protein>
    <recommendedName>
        <fullName evidence="2">Hemerythrin-like domain-containing protein</fullName>
    </recommendedName>
</protein>
<feature type="region of interest" description="Disordered" evidence="1">
    <location>
        <begin position="141"/>
        <end position="160"/>
    </location>
</feature>
<evidence type="ECO:0000259" key="2">
    <source>
        <dbReference type="Pfam" id="PF01814"/>
    </source>
</evidence>
<comment type="caution">
    <text evidence="3">The sequence shown here is derived from an EMBL/GenBank/DDBJ whole genome shotgun (WGS) entry which is preliminary data.</text>
</comment>
<dbReference type="EMBL" id="JAMZEB010000002">
    <property type="protein sequence ID" value="MCP2356661.1"/>
    <property type="molecule type" value="Genomic_DNA"/>
</dbReference>
<evidence type="ECO:0000313" key="3">
    <source>
        <dbReference type="EMBL" id="MCP2356661.1"/>
    </source>
</evidence>
<feature type="compositionally biased region" description="Basic and acidic residues" evidence="1">
    <location>
        <begin position="150"/>
        <end position="160"/>
    </location>
</feature>
<dbReference type="InterPro" id="IPR012312">
    <property type="entry name" value="Hemerythrin-like"/>
</dbReference>
<proteinExistence type="predicted"/>
<evidence type="ECO:0000256" key="1">
    <source>
        <dbReference type="SAM" id="MobiDB-lite"/>
    </source>
</evidence>
<dbReference type="Pfam" id="PF01814">
    <property type="entry name" value="Hemerythrin"/>
    <property type="match status" value="1"/>
</dbReference>
<organism evidence="3 4">
    <name type="scientific">Nonomuraea thailandensis</name>
    <dbReference type="NCBI Taxonomy" id="1188745"/>
    <lineage>
        <taxon>Bacteria</taxon>
        <taxon>Bacillati</taxon>
        <taxon>Actinomycetota</taxon>
        <taxon>Actinomycetes</taxon>
        <taxon>Streptosporangiales</taxon>
        <taxon>Streptosporangiaceae</taxon>
        <taxon>Nonomuraea</taxon>
    </lineage>
</organism>
<dbReference type="AlphaFoldDB" id="A0A9X2GD10"/>
<dbReference type="RefSeq" id="WP_253743720.1">
    <property type="nucleotide sequence ID" value="NZ_BAABKA010000063.1"/>
</dbReference>
<accession>A0A9X2GD10</accession>
<dbReference type="Gene3D" id="1.20.120.520">
    <property type="entry name" value="nmb1532 protein domain like"/>
    <property type="match status" value="1"/>
</dbReference>
<sequence>MCNYCGCREFPLISRLSQEHGDIQECAGALRRAIREGRHGDAAPLLDELLTRLLPHTVTEESGLFAELRAEGSLAAEVERLCAEHAGIHGVLGTIDRATPDWPAVLEALDRLYRHIDHEEHGLFPAAVIMLPLDAWDRITPGQPPAGLPPEDRSAAGRPG</sequence>
<dbReference type="Proteomes" id="UP001139648">
    <property type="component" value="Unassembled WGS sequence"/>
</dbReference>
<keyword evidence="4" id="KW-1185">Reference proteome</keyword>
<evidence type="ECO:0000313" key="4">
    <source>
        <dbReference type="Proteomes" id="UP001139648"/>
    </source>
</evidence>